<sequence>MEWMNYTLLESISPVMEEMDKFHDHAMMLLLLIFSFLSVIFFFMVGEKNVNLHFFHNEGVEMIWTLIPMFVLLVLALPSIKVLFMMEELINPLITVKIFGNQWFWSYEFNDFTRISYDSFMKYEFFRFLDVDKALILPYLSYIRLLVSSNDVIHSWTVPNMGLKIDANPGRLNSGWLYSFRSGYFYGQCSEICGINHSFMPIKIEFCNHLMFKNWLMKTN</sequence>
<keyword evidence="11" id="KW-1278">Translocase</keyword>
<dbReference type="GO" id="GO:0005743">
    <property type="term" value="C:mitochondrial inner membrane"/>
    <property type="evidence" value="ECO:0007669"/>
    <property type="project" value="UniProtKB-SubCell"/>
</dbReference>
<evidence type="ECO:0000259" key="21">
    <source>
        <dbReference type="PROSITE" id="PS50999"/>
    </source>
</evidence>
<keyword evidence="14 18" id="KW-0186">Copper</keyword>
<evidence type="ECO:0000256" key="9">
    <source>
        <dbReference type="ARBA" id="ARBA00022792"/>
    </source>
</evidence>
<evidence type="ECO:0000256" key="13">
    <source>
        <dbReference type="ARBA" id="ARBA00022989"/>
    </source>
</evidence>
<reference evidence="22" key="1">
    <citation type="journal article" date="2016" name="Sci. Rep.">
        <title>The mitochondrial genome of booklouse, Liposcelis sculptilis (Psocoptera: Liposcelididae) and the evolutionary timescale of Liposcelis.</title>
        <authorList>
            <person name="Shi Y."/>
            <person name="Chu Q."/>
            <person name="Wei D.D."/>
            <person name="Qiu Y.J."/>
            <person name="Shang F."/>
            <person name="Dou W."/>
            <person name="Wang J.J."/>
        </authorList>
    </citation>
    <scope>NUCLEOTIDE SEQUENCE</scope>
</reference>
<dbReference type="AlphaFoldDB" id="A0A191ZS71"/>
<dbReference type="PROSITE" id="PS50857">
    <property type="entry name" value="COX2_CUA"/>
    <property type="match status" value="1"/>
</dbReference>
<dbReference type="InterPro" id="IPR002429">
    <property type="entry name" value="CcO_II-like_C"/>
</dbReference>
<evidence type="ECO:0000256" key="17">
    <source>
        <dbReference type="ARBA" id="ARBA00049512"/>
    </source>
</evidence>
<keyword evidence="12 18" id="KW-0249">Electron transport</keyword>
<comment type="function">
    <text evidence="18">Component of the cytochrome c oxidase, the last enzyme in the mitochondrial electron transport chain which drives oxidative phosphorylation. The respiratory chain contains 3 multisubunit complexes succinate dehydrogenase (complex II, CII), ubiquinol-cytochrome c oxidoreductase (cytochrome b-c1 complex, complex III, CIII) and cytochrome c oxidase (complex IV, CIV), that cooperate to transfer electrons derived from NADH and succinate to molecular oxygen, creating an electrochemical gradient over the inner membrane that drives transmembrane transport and the ATP synthase. Cytochrome c oxidase is the component of the respiratory chain that catalyzes the reduction of oxygen to water. Electrons originating from reduced cytochrome c in the intermembrane space (IMS) are transferred via the dinuclear copper A center (CU(A)) of subunit 2 and heme A of subunit 1 to the active site in subunit 1, a binuclear center (BNC) formed by heme A3 and copper B (CU(B)). The BNC reduces molecular oxygen to 2 water molecules using 4 electrons from cytochrome c in the IMS and 4 protons from the mitochondrial matrix.</text>
</comment>
<evidence type="ECO:0000256" key="1">
    <source>
        <dbReference type="ARBA" id="ARBA00004448"/>
    </source>
</evidence>
<evidence type="ECO:0000256" key="16">
    <source>
        <dbReference type="ARBA" id="ARBA00023136"/>
    </source>
</evidence>
<dbReference type="InterPro" id="IPR011759">
    <property type="entry name" value="Cyt_c_oxidase_su2_TM_dom"/>
</dbReference>
<feature type="domain" description="Cytochrome oxidase subunit II transmembrane region profile" evidence="21">
    <location>
        <begin position="1"/>
        <end position="90"/>
    </location>
</feature>
<comment type="similarity">
    <text evidence="2 18">Belongs to the cytochrome c oxidase subunit 2 family.</text>
</comment>
<evidence type="ECO:0000256" key="11">
    <source>
        <dbReference type="ARBA" id="ARBA00022967"/>
    </source>
</evidence>
<feature type="domain" description="Cytochrome oxidase subunit II copper A binding" evidence="20">
    <location>
        <begin position="91"/>
        <end position="218"/>
    </location>
</feature>
<evidence type="ECO:0000256" key="3">
    <source>
        <dbReference type="ARBA" id="ARBA00011164"/>
    </source>
</evidence>
<evidence type="ECO:0000256" key="14">
    <source>
        <dbReference type="ARBA" id="ARBA00023008"/>
    </source>
</evidence>
<keyword evidence="5 18" id="KW-0813">Transport</keyword>
<dbReference type="Pfam" id="PF00116">
    <property type="entry name" value="COX2"/>
    <property type="match status" value="1"/>
</dbReference>
<evidence type="ECO:0000256" key="10">
    <source>
        <dbReference type="ARBA" id="ARBA00022842"/>
    </source>
</evidence>
<dbReference type="EMBL" id="KX171073">
    <property type="protein sequence ID" value="ANJ70937.1"/>
    <property type="molecule type" value="Genomic_DNA"/>
</dbReference>
<dbReference type="SUPFAM" id="SSF81464">
    <property type="entry name" value="Cytochrome c oxidase subunit II-like, transmembrane region"/>
    <property type="match status" value="1"/>
</dbReference>
<name>A0A191ZS71_9NEOP</name>
<keyword evidence="6 18" id="KW-0679">Respiratory chain</keyword>
<dbReference type="InterPro" id="IPR045187">
    <property type="entry name" value="CcO_II"/>
</dbReference>
<dbReference type="InterPro" id="IPR036257">
    <property type="entry name" value="Cyt_c_oxidase_su2_TM_sf"/>
</dbReference>
<keyword evidence="8 18" id="KW-0479">Metal-binding</keyword>
<comment type="subunit">
    <text evidence="3">Component of the cytochrome c oxidase (complex IV, CIV), a multisubunit enzyme composed of a catalytic core of 3 subunits and several supernumerary subunits. The complex exists as a monomer or a dimer and forms supercomplexes (SCs) in the inner mitochondrial membrane with ubiquinol-cytochrome c oxidoreductase (cytochrome b-c1 complex, complex III, CIII).</text>
</comment>
<keyword evidence="13 19" id="KW-1133">Transmembrane helix</keyword>
<dbReference type="PROSITE" id="PS50999">
    <property type="entry name" value="COX2_TM"/>
    <property type="match status" value="1"/>
</dbReference>
<evidence type="ECO:0000256" key="18">
    <source>
        <dbReference type="RuleBase" id="RU000457"/>
    </source>
</evidence>
<dbReference type="PROSITE" id="PS00078">
    <property type="entry name" value="COX2"/>
    <property type="match status" value="1"/>
</dbReference>
<dbReference type="SUPFAM" id="SSF49503">
    <property type="entry name" value="Cupredoxins"/>
    <property type="match status" value="1"/>
</dbReference>
<keyword evidence="7 18" id="KW-0812">Transmembrane</keyword>
<protein>
    <recommendedName>
        <fullName evidence="4 18">Cytochrome c oxidase subunit 2</fullName>
    </recommendedName>
</protein>
<dbReference type="InterPro" id="IPR008972">
    <property type="entry name" value="Cupredoxin"/>
</dbReference>
<dbReference type="PANTHER" id="PTHR22888:SF9">
    <property type="entry name" value="CYTOCHROME C OXIDASE SUBUNIT 2"/>
    <property type="match status" value="1"/>
</dbReference>
<evidence type="ECO:0000256" key="2">
    <source>
        <dbReference type="ARBA" id="ARBA00007866"/>
    </source>
</evidence>
<dbReference type="PANTHER" id="PTHR22888">
    <property type="entry name" value="CYTOCHROME C OXIDASE, SUBUNIT II"/>
    <property type="match status" value="1"/>
</dbReference>
<keyword evidence="9 18" id="KW-0999">Mitochondrion inner membrane</keyword>
<organism evidence="22">
    <name type="scientific">Liposcelis sculptilimacula</name>
    <dbReference type="NCBI Taxonomy" id="1899352"/>
    <lineage>
        <taxon>Eukaryota</taxon>
        <taxon>Metazoa</taxon>
        <taxon>Ecdysozoa</taxon>
        <taxon>Arthropoda</taxon>
        <taxon>Hexapoda</taxon>
        <taxon>Insecta</taxon>
        <taxon>Pterygota</taxon>
        <taxon>Neoptera</taxon>
        <taxon>Paraneoptera</taxon>
        <taxon>Psocodea</taxon>
        <taxon>Troctomorpha</taxon>
        <taxon>Liposcelidetae</taxon>
        <taxon>Liposcelididae</taxon>
        <taxon>Liposcelis</taxon>
    </lineage>
</organism>
<evidence type="ECO:0000256" key="4">
    <source>
        <dbReference type="ARBA" id="ARBA00015946"/>
    </source>
</evidence>
<proteinExistence type="inferred from homology"/>
<evidence type="ECO:0000256" key="12">
    <source>
        <dbReference type="ARBA" id="ARBA00022982"/>
    </source>
</evidence>
<keyword evidence="16 18" id="KW-0472">Membrane</keyword>
<evidence type="ECO:0000259" key="20">
    <source>
        <dbReference type="PROSITE" id="PS50857"/>
    </source>
</evidence>
<keyword evidence="10" id="KW-0460">Magnesium</keyword>
<dbReference type="Gene3D" id="1.10.287.90">
    <property type="match status" value="1"/>
</dbReference>
<dbReference type="Pfam" id="PF02790">
    <property type="entry name" value="COX2_TM"/>
    <property type="match status" value="1"/>
</dbReference>
<geneLocation type="mitochondrion" evidence="22"/>
<gene>
    <name evidence="22" type="primary">cox2</name>
</gene>
<evidence type="ECO:0000256" key="5">
    <source>
        <dbReference type="ARBA" id="ARBA00022448"/>
    </source>
</evidence>
<dbReference type="GO" id="GO:0004129">
    <property type="term" value="F:cytochrome-c oxidase activity"/>
    <property type="evidence" value="ECO:0007669"/>
    <property type="project" value="UniProtKB-EC"/>
</dbReference>
<evidence type="ECO:0000313" key="22">
    <source>
        <dbReference type="EMBL" id="ANJ70937.1"/>
    </source>
</evidence>
<evidence type="ECO:0000256" key="8">
    <source>
        <dbReference type="ARBA" id="ARBA00022723"/>
    </source>
</evidence>
<comment type="subcellular location">
    <subcellularLocation>
        <location evidence="1 18">Mitochondrion inner membrane</location>
        <topology evidence="1 18">Multi-pass membrane protein</topology>
    </subcellularLocation>
</comment>
<dbReference type="GO" id="GO:0005507">
    <property type="term" value="F:copper ion binding"/>
    <property type="evidence" value="ECO:0007669"/>
    <property type="project" value="InterPro"/>
</dbReference>
<accession>A0A191ZS71</accession>
<comment type="cofactor">
    <cofactor evidence="18">
        <name>Cu cation</name>
        <dbReference type="ChEBI" id="CHEBI:23378"/>
    </cofactor>
    <text evidence="18">Binds a copper A center.</text>
</comment>
<dbReference type="PRINTS" id="PR01166">
    <property type="entry name" value="CYCOXIDASEII"/>
</dbReference>
<dbReference type="GO" id="GO:0042773">
    <property type="term" value="P:ATP synthesis coupled electron transport"/>
    <property type="evidence" value="ECO:0007669"/>
    <property type="project" value="TreeGrafter"/>
</dbReference>
<evidence type="ECO:0000256" key="19">
    <source>
        <dbReference type="SAM" id="Phobius"/>
    </source>
</evidence>
<comment type="catalytic activity">
    <reaction evidence="17">
        <text>4 Fe(II)-[cytochrome c] + O2 + 8 H(+)(in) = 4 Fe(III)-[cytochrome c] + 2 H2O + 4 H(+)(out)</text>
        <dbReference type="Rhea" id="RHEA:11436"/>
        <dbReference type="Rhea" id="RHEA-COMP:10350"/>
        <dbReference type="Rhea" id="RHEA-COMP:14399"/>
        <dbReference type="ChEBI" id="CHEBI:15377"/>
        <dbReference type="ChEBI" id="CHEBI:15378"/>
        <dbReference type="ChEBI" id="CHEBI:15379"/>
        <dbReference type="ChEBI" id="CHEBI:29033"/>
        <dbReference type="ChEBI" id="CHEBI:29034"/>
        <dbReference type="EC" id="7.1.1.9"/>
    </reaction>
    <physiologicalReaction direction="left-to-right" evidence="17">
        <dbReference type="Rhea" id="RHEA:11437"/>
    </physiologicalReaction>
</comment>
<feature type="transmembrane region" description="Helical" evidence="19">
    <location>
        <begin position="26"/>
        <end position="45"/>
    </location>
</feature>
<keyword evidence="15 18" id="KW-0496">Mitochondrion</keyword>
<dbReference type="InterPro" id="IPR001505">
    <property type="entry name" value="Copper_CuA"/>
</dbReference>
<dbReference type="Gene3D" id="2.60.40.420">
    <property type="entry name" value="Cupredoxins - blue copper proteins"/>
    <property type="match status" value="1"/>
</dbReference>
<feature type="transmembrane region" description="Helical" evidence="19">
    <location>
        <begin position="65"/>
        <end position="84"/>
    </location>
</feature>
<evidence type="ECO:0000256" key="15">
    <source>
        <dbReference type="ARBA" id="ARBA00023128"/>
    </source>
</evidence>
<evidence type="ECO:0000256" key="6">
    <source>
        <dbReference type="ARBA" id="ARBA00022660"/>
    </source>
</evidence>
<evidence type="ECO:0000256" key="7">
    <source>
        <dbReference type="ARBA" id="ARBA00022692"/>
    </source>
</evidence>